<dbReference type="InterPro" id="IPR036217">
    <property type="entry name" value="MethylDNA_cys_MeTrfase_DNAb"/>
</dbReference>
<dbReference type="InterPro" id="IPR036388">
    <property type="entry name" value="WH-like_DNA-bd_sf"/>
</dbReference>
<dbReference type="Proteomes" id="UP000054869">
    <property type="component" value="Unassembled WGS sequence"/>
</dbReference>
<evidence type="ECO:0000256" key="4">
    <source>
        <dbReference type="ARBA" id="ARBA00022763"/>
    </source>
</evidence>
<dbReference type="STRING" id="45067.Llan_1356"/>
<dbReference type="GO" id="GO:0032259">
    <property type="term" value="P:methylation"/>
    <property type="evidence" value="ECO:0007669"/>
    <property type="project" value="UniProtKB-KW"/>
</dbReference>
<keyword evidence="5" id="KW-0234">DNA repair</keyword>
<accession>A0A0W0VQ89</accession>
<keyword evidence="4" id="KW-0227">DNA damage</keyword>
<dbReference type="InterPro" id="IPR001497">
    <property type="entry name" value="MethylDNA_cys_MeTrfase_AS"/>
</dbReference>
<dbReference type="InterPro" id="IPR036631">
    <property type="entry name" value="MGMT_N_sf"/>
</dbReference>
<dbReference type="NCBIfam" id="TIGR00589">
    <property type="entry name" value="ogt"/>
    <property type="match status" value="1"/>
</dbReference>
<dbReference type="Gene3D" id="1.10.10.10">
    <property type="entry name" value="Winged helix-like DNA-binding domain superfamily/Winged helix DNA-binding domain"/>
    <property type="match status" value="1"/>
</dbReference>
<comment type="caution">
    <text evidence="8">The sequence shown here is derived from an EMBL/GenBank/DDBJ whole genome shotgun (WGS) entry which is preliminary data.</text>
</comment>
<keyword evidence="3 8" id="KW-0808">Transferase</keyword>
<keyword evidence="9" id="KW-1185">Reference proteome</keyword>
<dbReference type="SUPFAM" id="SSF46767">
    <property type="entry name" value="Methylated DNA-protein cysteine methyltransferase, C-terminal domain"/>
    <property type="match status" value="1"/>
</dbReference>
<name>A0A0W0VQ89_9GAMM</name>
<dbReference type="AlphaFoldDB" id="A0A0W0VQ89"/>
<dbReference type="Pfam" id="PF01035">
    <property type="entry name" value="DNA_binding_1"/>
    <property type="match status" value="1"/>
</dbReference>
<comment type="catalytic activity">
    <reaction evidence="6">
        <text>a 6-O-methyl-2'-deoxyguanosine in DNA + L-cysteinyl-[protein] = S-methyl-L-cysteinyl-[protein] + a 2'-deoxyguanosine in DNA</text>
        <dbReference type="Rhea" id="RHEA:24000"/>
        <dbReference type="Rhea" id="RHEA-COMP:10131"/>
        <dbReference type="Rhea" id="RHEA-COMP:10132"/>
        <dbReference type="Rhea" id="RHEA-COMP:11367"/>
        <dbReference type="Rhea" id="RHEA-COMP:11368"/>
        <dbReference type="ChEBI" id="CHEBI:29950"/>
        <dbReference type="ChEBI" id="CHEBI:82612"/>
        <dbReference type="ChEBI" id="CHEBI:85445"/>
        <dbReference type="ChEBI" id="CHEBI:85448"/>
        <dbReference type="EC" id="2.1.1.63"/>
    </reaction>
</comment>
<evidence type="ECO:0000256" key="5">
    <source>
        <dbReference type="ARBA" id="ARBA00023204"/>
    </source>
</evidence>
<evidence type="ECO:0000256" key="3">
    <source>
        <dbReference type="ARBA" id="ARBA00022679"/>
    </source>
</evidence>
<dbReference type="GO" id="GO:0003908">
    <property type="term" value="F:methylated-DNA-[protein]-cysteine S-methyltransferase activity"/>
    <property type="evidence" value="ECO:0007669"/>
    <property type="project" value="UniProtKB-EC"/>
</dbReference>
<dbReference type="PANTHER" id="PTHR10815:SF13">
    <property type="entry name" value="METHYLATED-DNA--PROTEIN-CYSTEINE METHYLTRANSFERASE"/>
    <property type="match status" value="1"/>
</dbReference>
<dbReference type="EMBL" id="LNYI01000028">
    <property type="protein sequence ID" value="KTD22093.1"/>
    <property type="molecule type" value="Genomic_DNA"/>
</dbReference>
<dbReference type="PANTHER" id="PTHR10815">
    <property type="entry name" value="METHYLATED-DNA--PROTEIN-CYSTEINE METHYLTRANSFERASE"/>
    <property type="match status" value="1"/>
</dbReference>
<protein>
    <submittedName>
        <fullName evidence="8">Methylated DNA protein cysteine S-methyltransferase</fullName>
    </submittedName>
</protein>
<gene>
    <name evidence="8" type="ORF">Llan_1356</name>
</gene>
<dbReference type="CDD" id="cd06445">
    <property type="entry name" value="ATase"/>
    <property type="match status" value="1"/>
</dbReference>
<dbReference type="GO" id="GO:0006281">
    <property type="term" value="P:DNA repair"/>
    <property type="evidence" value="ECO:0007669"/>
    <property type="project" value="UniProtKB-KW"/>
</dbReference>
<proteinExistence type="predicted"/>
<reference evidence="8 9" key="1">
    <citation type="submission" date="2015-11" db="EMBL/GenBank/DDBJ databases">
        <title>Genomic analysis of 38 Legionella species identifies large and diverse effector repertoires.</title>
        <authorList>
            <person name="Burstein D."/>
            <person name="Amaro F."/>
            <person name="Zusman T."/>
            <person name="Lifshitz Z."/>
            <person name="Cohen O."/>
            <person name="Gilbert J.A."/>
            <person name="Pupko T."/>
            <person name="Shuman H.A."/>
            <person name="Segal G."/>
        </authorList>
    </citation>
    <scope>NUCLEOTIDE SEQUENCE [LARGE SCALE GENOMIC DNA]</scope>
    <source>
        <strain evidence="8 9">ATCC 49751</strain>
    </source>
</reference>
<feature type="domain" description="Methylated-DNA-[protein]-cysteine S-methyltransferase DNA binding" evidence="7">
    <location>
        <begin position="74"/>
        <end position="151"/>
    </location>
</feature>
<evidence type="ECO:0000256" key="1">
    <source>
        <dbReference type="ARBA" id="ARBA00001286"/>
    </source>
</evidence>
<keyword evidence="2 8" id="KW-0489">Methyltransferase</keyword>
<evidence type="ECO:0000256" key="6">
    <source>
        <dbReference type="ARBA" id="ARBA00049348"/>
    </source>
</evidence>
<dbReference type="SUPFAM" id="SSF53155">
    <property type="entry name" value="Methylated DNA-protein cysteine methyltransferase domain"/>
    <property type="match status" value="1"/>
</dbReference>
<dbReference type="PATRIC" id="fig|45067.4.peg.1422"/>
<dbReference type="PROSITE" id="PS00374">
    <property type="entry name" value="MGMT"/>
    <property type="match status" value="1"/>
</dbReference>
<sequence>MNSMLIVTAFTTPIGWLEVTYNEHYVFGASFTESPTQKGDHNSLTSTISNELKQYFYNPHHRFQLALKPQGTAYQQQVWNALLVIPVGRTVTYGELANVLQSSPRAIGQACKNNPIALFIPCHRVVGKHDQGGYMGHPEALCYKINLLAHECPV</sequence>
<evidence type="ECO:0000313" key="8">
    <source>
        <dbReference type="EMBL" id="KTD22093.1"/>
    </source>
</evidence>
<evidence type="ECO:0000259" key="7">
    <source>
        <dbReference type="Pfam" id="PF01035"/>
    </source>
</evidence>
<comment type="catalytic activity">
    <reaction evidence="1">
        <text>a 4-O-methyl-thymidine in DNA + L-cysteinyl-[protein] = a thymidine in DNA + S-methyl-L-cysteinyl-[protein]</text>
        <dbReference type="Rhea" id="RHEA:53428"/>
        <dbReference type="Rhea" id="RHEA-COMP:10131"/>
        <dbReference type="Rhea" id="RHEA-COMP:10132"/>
        <dbReference type="Rhea" id="RHEA-COMP:13555"/>
        <dbReference type="Rhea" id="RHEA-COMP:13556"/>
        <dbReference type="ChEBI" id="CHEBI:29950"/>
        <dbReference type="ChEBI" id="CHEBI:82612"/>
        <dbReference type="ChEBI" id="CHEBI:137386"/>
        <dbReference type="ChEBI" id="CHEBI:137387"/>
        <dbReference type="EC" id="2.1.1.63"/>
    </reaction>
</comment>
<evidence type="ECO:0000313" key="9">
    <source>
        <dbReference type="Proteomes" id="UP000054869"/>
    </source>
</evidence>
<organism evidence="8 9">
    <name type="scientific">Legionella lansingensis</name>
    <dbReference type="NCBI Taxonomy" id="45067"/>
    <lineage>
        <taxon>Bacteria</taxon>
        <taxon>Pseudomonadati</taxon>
        <taxon>Pseudomonadota</taxon>
        <taxon>Gammaproteobacteria</taxon>
        <taxon>Legionellales</taxon>
        <taxon>Legionellaceae</taxon>
        <taxon>Legionella</taxon>
    </lineage>
</organism>
<evidence type="ECO:0000256" key="2">
    <source>
        <dbReference type="ARBA" id="ARBA00022603"/>
    </source>
</evidence>
<dbReference type="InterPro" id="IPR014048">
    <property type="entry name" value="MethylDNA_cys_MeTrfase_DNA-bd"/>
</dbReference>
<dbReference type="eggNOG" id="COG0350">
    <property type="taxonomic scope" value="Bacteria"/>
</dbReference>